<feature type="compositionally biased region" description="Polar residues" evidence="1">
    <location>
        <begin position="450"/>
        <end position="463"/>
    </location>
</feature>
<feature type="region of interest" description="Disordered" evidence="1">
    <location>
        <begin position="611"/>
        <end position="759"/>
    </location>
</feature>
<accession>A0A550CAU5</accession>
<feature type="compositionally biased region" description="Low complexity" evidence="1">
    <location>
        <begin position="539"/>
        <end position="549"/>
    </location>
</feature>
<feature type="compositionally biased region" description="Basic and acidic residues" evidence="1">
    <location>
        <begin position="504"/>
        <end position="518"/>
    </location>
</feature>
<evidence type="ECO:0000256" key="1">
    <source>
        <dbReference type="SAM" id="MobiDB-lite"/>
    </source>
</evidence>
<dbReference type="EMBL" id="VDMD01000014">
    <property type="protein sequence ID" value="TRM61927.1"/>
    <property type="molecule type" value="Genomic_DNA"/>
</dbReference>
<evidence type="ECO:0000313" key="3">
    <source>
        <dbReference type="EMBL" id="TRM61927.1"/>
    </source>
</evidence>
<evidence type="ECO:0000256" key="2">
    <source>
        <dbReference type="SAM" id="SignalP"/>
    </source>
</evidence>
<gene>
    <name evidence="3" type="ORF">BD626DRAFT_64990</name>
</gene>
<feature type="compositionally biased region" description="Low complexity" evidence="1">
    <location>
        <begin position="295"/>
        <end position="347"/>
    </location>
</feature>
<sequence>MSWPWSWLDVASGAVQALAQAPLAGGEFDAPLGSVFDDRIYRLLEKADLIFARRAEREATCQPLILLPASADADATISADLSKVLVNVVNAPSSFDWLPYIIMILLSLSACMLLIKLMVFNVRTQHASVQPLGAIYVEDAMPTPEKMDLSAIAILSSTDTLTTQEDIDTTDSSITVDTAITVNVSIDAKNDLAVKDQTLAREAQTPTPPPSPMKPYGMKLDVNITAVNVEPEVDNPADSLEHAPDTTSVIVREAPEAEQDVHEPVQDMPETALATAAAIDALSLDAESDRDSECNDNSSFDMSGSSADDASNSSLEMSVSSADDASGTSADDASSSSADGSFSVEDSMSVDEGVHSSDQSLDTTASLFLDVATSSSLDDVAGPSLDDSTSPSLDDSTSPFLADVAGPSPDLAPSPSSDLAPSPSSHVAPSPFADIAPNPFADIAPIISLDNDTPSPQEPTPFQASVGAVSDTAAPAEDAMSHAIVYDEDAMDHASTSAEDEDAQDIKDIEDGRKDSDSHGNNNDDDDHFEDRGDGGNENGTNENNNDPGDPSDGEDKKDDIEGNGNESENIVDTDTEDIEDVDEAEPCSKTSDVSAIAAEVNAIDVALDNTASQGVSENADTEAAAPVEGATDDTMPSAEDDEAHTIKSDYTEKENTITLGVEPESTTDDVSAPDQADTVEESLDDIPISEASEGAVLESAAPVEDVGNHATASSEDDEAQVTRMDGATAVKNDQVMDDPIDDAPAAVNDGSPDDVEASVHPGVAEVEDEESLGDEGEEVGVDPKVFKEEREPLNELDAHGGADDSDLQGSDMGVSAMALAAVAPATLTAKDLRDTILADTTEPPQRANETYPECSGDQDTSRAAMGRALRTLIWLRKTRILPLLGMRSLLLSRRRSSTQSRRTRLRALSIPLPFNTSSLNISVDSTRHSSARSKWRTRHTSLTETKPMMLLPVARHGHHP</sequence>
<protein>
    <submittedName>
        <fullName evidence="3">Uncharacterized protein</fullName>
    </submittedName>
</protein>
<feature type="compositionally biased region" description="Basic and acidic residues" evidence="1">
    <location>
        <begin position="644"/>
        <end position="656"/>
    </location>
</feature>
<name>A0A550CAU5_9AGAR</name>
<keyword evidence="2" id="KW-0732">Signal</keyword>
<keyword evidence="4" id="KW-1185">Reference proteome</keyword>
<comment type="caution">
    <text evidence="3">The sequence shown here is derived from an EMBL/GenBank/DDBJ whole genome shotgun (WGS) entry which is preliminary data.</text>
</comment>
<feature type="compositionally biased region" description="Acidic residues" evidence="1">
    <location>
        <begin position="570"/>
        <end position="586"/>
    </location>
</feature>
<feature type="compositionally biased region" description="Low complexity" evidence="1">
    <location>
        <begin position="407"/>
        <end position="433"/>
    </location>
</feature>
<evidence type="ECO:0000313" key="4">
    <source>
        <dbReference type="Proteomes" id="UP000320762"/>
    </source>
</evidence>
<reference evidence="3 4" key="1">
    <citation type="journal article" date="2019" name="New Phytol.">
        <title>Comparative genomics reveals unique wood-decay strategies and fruiting body development in the Schizophyllaceae.</title>
        <authorList>
            <person name="Almasi E."/>
            <person name="Sahu N."/>
            <person name="Krizsan K."/>
            <person name="Balint B."/>
            <person name="Kovacs G.M."/>
            <person name="Kiss B."/>
            <person name="Cseklye J."/>
            <person name="Drula E."/>
            <person name="Henrissat B."/>
            <person name="Nagy I."/>
            <person name="Chovatia M."/>
            <person name="Adam C."/>
            <person name="LaButti K."/>
            <person name="Lipzen A."/>
            <person name="Riley R."/>
            <person name="Grigoriev I.V."/>
            <person name="Nagy L.G."/>
        </authorList>
    </citation>
    <scope>NUCLEOTIDE SEQUENCE [LARGE SCALE GENOMIC DNA]</scope>
    <source>
        <strain evidence="3 4">NL-1724</strain>
    </source>
</reference>
<feature type="signal peptide" evidence="2">
    <location>
        <begin position="1"/>
        <end position="19"/>
    </location>
</feature>
<feature type="compositionally biased region" description="Low complexity" evidence="1">
    <location>
        <begin position="383"/>
        <end position="399"/>
    </location>
</feature>
<proteinExistence type="predicted"/>
<feature type="region of interest" description="Disordered" evidence="1">
    <location>
        <begin position="285"/>
        <end position="360"/>
    </location>
</feature>
<feature type="chain" id="PRO_5022176147" evidence="2">
    <location>
        <begin position="20"/>
        <end position="961"/>
    </location>
</feature>
<organism evidence="3 4">
    <name type="scientific">Schizophyllum amplum</name>
    <dbReference type="NCBI Taxonomy" id="97359"/>
    <lineage>
        <taxon>Eukaryota</taxon>
        <taxon>Fungi</taxon>
        <taxon>Dikarya</taxon>
        <taxon>Basidiomycota</taxon>
        <taxon>Agaricomycotina</taxon>
        <taxon>Agaricomycetes</taxon>
        <taxon>Agaricomycetidae</taxon>
        <taxon>Agaricales</taxon>
        <taxon>Schizophyllaceae</taxon>
        <taxon>Schizophyllum</taxon>
    </lineage>
</organism>
<dbReference type="Proteomes" id="UP000320762">
    <property type="component" value="Unassembled WGS sequence"/>
</dbReference>
<feature type="region of interest" description="Disordered" evidence="1">
    <location>
        <begin position="376"/>
        <end position="593"/>
    </location>
</feature>
<dbReference type="STRING" id="97359.A0A550CAU5"/>
<dbReference type="AlphaFoldDB" id="A0A550CAU5"/>
<feature type="region of interest" description="Disordered" evidence="1">
    <location>
        <begin position="199"/>
        <end position="218"/>
    </location>
</feature>